<dbReference type="AlphaFoldDB" id="A0A392VUT9"/>
<sequence length="63" mass="6589">MNRTDGNSPGSYATDLYQQNRGSVTSNGIDDHRDVKLPNGGGAIQATNSSVSDTVDGRDSGNF</sequence>
<proteinExistence type="predicted"/>
<comment type="caution">
    <text evidence="2">The sequence shown here is derived from an EMBL/GenBank/DDBJ whole genome shotgun (WGS) entry which is preliminary data.</text>
</comment>
<organism evidence="2 3">
    <name type="scientific">Trifolium medium</name>
    <dbReference type="NCBI Taxonomy" id="97028"/>
    <lineage>
        <taxon>Eukaryota</taxon>
        <taxon>Viridiplantae</taxon>
        <taxon>Streptophyta</taxon>
        <taxon>Embryophyta</taxon>
        <taxon>Tracheophyta</taxon>
        <taxon>Spermatophyta</taxon>
        <taxon>Magnoliopsida</taxon>
        <taxon>eudicotyledons</taxon>
        <taxon>Gunneridae</taxon>
        <taxon>Pentapetalae</taxon>
        <taxon>rosids</taxon>
        <taxon>fabids</taxon>
        <taxon>Fabales</taxon>
        <taxon>Fabaceae</taxon>
        <taxon>Papilionoideae</taxon>
        <taxon>50 kb inversion clade</taxon>
        <taxon>NPAAA clade</taxon>
        <taxon>Hologalegina</taxon>
        <taxon>IRL clade</taxon>
        <taxon>Trifolieae</taxon>
        <taxon>Trifolium</taxon>
    </lineage>
</organism>
<dbReference type="EMBL" id="LXQA011252457">
    <property type="protein sequence ID" value="MCI90731.1"/>
    <property type="molecule type" value="Genomic_DNA"/>
</dbReference>
<feature type="region of interest" description="Disordered" evidence="1">
    <location>
        <begin position="1"/>
        <end position="63"/>
    </location>
</feature>
<feature type="non-terminal residue" evidence="2">
    <location>
        <position position="63"/>
    </location>
</feature>
<name>A0A392VUT9_9FABA</name>
<evidence type="ECO:0000313" key="3">
    <source>
        <dbReference type="Proteomes" id="UP000265520"/>
    </source>
</evidence>
<accession>A0A392VUT9</accession>
<keyword evidence="3" id="KW-1185">Reference proteome</keyword>
<protein>
    <submittedName>
        <fullName evidence="2">E3 ubiquitin-protein ligase HERC2-like</fullName>
    </submittedName>
</protein>
<feature type="compositionally biased region" description="Polar residues" evidence="1">
    <location>
        <begin position="1"/>
        <end position="28"/>
    </location>
</feature>
<evidence type="ECO:0000256" key="1">
    <source>
        <dbReference type="SAM" id="MobiDB-lite"/>
    </source>
</evidence>
<dbReference type="Proteomes" id="UP000265520">
    <property type="component" value="Unassembled WGS sequence"/>
</dbReference>
<evidence type="ECO:0000313" key="2">
    <source>
        <dbReference type="EMBL" id="MCI90731.1"/>
    </source>
</evidence>
<reference evidence="2 3" key="1">
    <citation type="journal article" date="2018" name="Front. Plant Sci.">
        <title>Red Clover (Trifolium pratense) and Zigzag Clover (T. medium) - A Picture of Genomic Similarities and Differences.</title>
        <authorList>
            <person name="Dluhosova J."/>
            <person name="Istvanek J."/>
            <person name="Nedelnik J."/>
            <person name="Repkova J."/>
        </authorList>
    </citation>
    <scope>NUCLEOTIDE SEQUENCE [LARGE SCALE GENOMIC DNA]</scope>
    <source>
        <strain evidence="3">cv. 10/8</strain>
        <tissue evidence="2">Leaf</tissue>
    </source>
</reference>